<organism evidence="1 2">
    <name type="scientific">Cytospora mali</name>
    <name type="common">Apple Valsa canker fungus</name>
    <name type="synonym">Valsa mali</name>
    <dbReference type="NCBI Taxonomy" id="578113"/>
    <lineage>
        <taxon>Eukaryota</taxon>
        <taxon>Fungi</taxon>
        <taxon>Dikarya</taxon>
        <taxon>Ascomycota</taxon>
        <taxon>Pezizomycotina</taxon>
        <taxon>Sordariomycetes</taxon>
        <taxon>Sordariomycetidae</taxon>
        <taxon>Diaporthales</taxon>
        <taxon>Cytosporaceae</taxon>
        <taxon>Cytospora</taxon>
    </lineage>
</organism>
<proteinExistence type="predicted"/>
<keyword evidence="2" id="KW-1185">Reference proteome</keyword>
<dbReference type="Proteomes" id="UP000078576">
    <property type="component" value="Unassembled WGS sequence"/>
</dbReference>
<evidence type="ECO:0000313" key="2">
    <source>
        <dbReference type="Proteomes" id="UP000078576"/>
    </source>
</evidence>
<reference evidence="2" key="1">
    <citation type="submission" date="2014-12" db="EMBL/GenBank/DDBJ databases">
        <title>Genome Sequence of Valsa Canker Pathogens Uncovers a Specific Adaption of Colonization on Woody Bark.</title>
        <authorList>
            <person name="Yin Z."/>
            <person name="Liu H."/>
            <person name="Gao X."/>
            <person name="Li Z."/>
            <person name="Song N."/>
            <person name="Ke X."/>
            <person name="Dai Q."/>
            <person name="Wu Y."/>
            <person name="Sun Y."/>
            <person name="Xu J.-R."/>
            <person name="Kang Z.K."/>
            <person name="Wang L."/>
            <person name="Huang L."/>
        </authorList>
    </citation>
    <scope>NUCLEOTIDE SEQUENCE [LARGE SCALE GENOMIC DNA]</scope>
    <source>
        <strain evidence="2">SXYL134</strain>
    </source>
</reference>
<accession>A0A194UQT3</accession>
<dbReference type="EMBL" id="KN714671">
    <property type="protein sequence ID" value="KUI54013.1"/>
    <property type="molecule type" value="Genomic_DNA"/>
</dbReference>
<gene>
    <name evidence="1" type="ORF">VP1G_10609</name>
</gene>
<name>A0A194UQT3_CYTMA</name>
<protein>
    <submittedName>
        <fullName evidence="1">Uncharacterized protein</fullName>
    </submittedName>
</protein>
<sequence>MTEWYDWVVEAMNQNATLFNGNPRLCHIGLIKPLPPPGGPLTPQSTEHDISPVLDGASNGQLFIKRSGLR</sequence>
<evidence type="ECO:0000313" key="1">
    <source>
        <dbReference type="EMBL" id="KUI54013.1"/>
    </source>
</evidence>
<dbReference type="AlphaFoldDB" id="A0A194UQT3"/>